<reference evidence="2 3" key="1">
    <citation type="submission" date="2018-06" db="EMBL/GenBank/DDBJ databases">
        <authorList>
            <consortium name="Pathogen Informatics"/>
            <person name="Doyle S."/>
        </authorList>
    </citation>
    <scope>NUCLEOTIDE SEQUENCE [LARGE SCALE GENOMIC DNA]</scope>
    <source>
        <strain evidence="2 3">NCTC11978</strain>
    </source>
</reference>
<keyword evidence="1" id="KW-0812">Transmembrane</keyword>
<keyword evidence="1" id="KW-0472">Membrane</keyword>
<gene>
    <name evidence="2" type="ORF">NCTC11978_02532</name>
</gene>
<protein>
    <submittedName>
        <fullName evidence="2">Uncharacterized protein</fullName>
    </submittedName>
</protein>
<name>A0A378IVT8_9GAMM</name>
<dbReference type="EMBL" id="UGNY01000001">
    <property type="protein sequence ID" value="STX39337.1"/>
    <property type="molecule type" value="Genomic_DNA"/>
</dbReference>
<sequence length="686" mass="74891">MPKNPFDDDMFWPILVGIAHQFLNTKIEEQGPTILDRPVEETDIQFMRGLQLKDMEFVLPAENANEQVSAKFTIKRKNSQAEGLAFSNRPGTRGEMRAERLRNSLEALKTINEDLTLYEALDRIYHDSIKDSDLMRYFFAADIFYDRETTSMTAPHYTHAAANMGELIVQYLKDHPEAEDEEVITYGKSNMANILPRDGLTLLEDTLRQPTENSKALGRVLLAVKSGTLTVNGQVPDDAYPIGEYLTHGGRINFDVSALSAEEQQQFYAFITNNQAKPRAFATHRAGGTDANGSPAEAKSGLLGAISDAFRALVGASKHAGINLAIGGNHIASREGALDSLGKNPDESGEWGHMYLHQDTNIVMVGVEASAPGKHNVRTGEAHSKTGGAGELSPFLQRKIDSRELHEEQIKAGKTPLSTKEKYNWATVKISPEQLRQMIAAEQNTDYVALVKAKPDNAQPAEPNRQEKMEAWAKATKEGNKTSMAAKVLGFLLFAAGIVLAFTPIPGVSQAVGTWLAGMGIGVATGTVTLGAGLTAAAVGLGVFALGTRQDPEKPHTLYEKNLSNLPPVEVVEKPVVVQEHVVHDVVQEHVVRDVVQEHVVRDVVQEHVVVDEPLLSDSGSDHDLRGFEEVDAQLRQVVKHGDEVMEAEKIVGGINELPVHSPVVVVNPSTKKEVVDPTNTDPFTI</sequence>
<evidence type="ECO:0000256" key="1">
    <source>
        <dbReference type="SAM" id="Phobius"/>
    </source>
</evidence>
<dbReference type="RefSeq" id="WP_115175847.1">
    <property type="nucleotide sequence ID" value="NZ_UGNY01000001.1"/>
</dbReference>
<dbReference type="Proteomes" id="UP000254033">
    <property type="component" value="Unassembled WGS sequence"/>
</dbReference>
<organism evidence="2 3">
    <name type="scientific">Legionella feeleii</name>
    <dbReference type="NCBI Taxonomy" id="453"/>
    <lineage>
        <taxon>Bacteria</taxon>
        <taxon>Pseudomonadati</taxon>
        <taxon>Pseudomonadota</taxon>
        <taxon>Gammaproteobacteria</taxon>
        <taxon>Legionellales</taxon>
        <taxon>Legionellaceae</taxon>
        <taxon>Legionella</taxon>
    </lineage>
</organism>
<feature type="transmembrane region" description="Helical" evidence="1">
    <location>
        <begin position="484"/>
        <end position="503"/>
    </location>
</feature>
<evidence type="ECO:0000313" key="3">
    <source>
        <dbReference type="Proteomes" id="UP000254033"/>
    </source>
</evidence>
<keyword evidence="1" id="KW-1133">Transmembrane helix</keyword>
<dbReference type="AlphaFoldDB" id="A0A378IVT8"/>
<accession>A0A378IVT8</accession>
<evidence type="ECO:0000313" key="2">
    <source>
        <dbReference type="EMBL" id="STX39337.1"/>
    </source>
</evidence>
<proteinExistence type="predicted"/>
<feature type="transmembrane region" description="Helical" evidence="1">
    <location>
        <begin position="515"/>
        <end position="546"/>
    </location>
</feature>